<comment type="caution">
    <text evidence="3">The sequence shown here is derived from an EMBL/GenBank/DDBJ whole genome shotgun (WGS) entry which is preliminary data.</text>
</comment>
<dbReference type="SUPFAM" id="SSF50465">
    <property type="entry name" value="EF-Tu/eEF-1alpha/eIF2-gamma C-terminal domain"/>
    <property type="match status" value="1"/>
</dbReference>
<organism evidence="3 4">
    <name type="scientific">Hymenobacter armeniacus</name>
    <dbReference type="NCBI Taxonomy" id="2771358"/>
    <lineage>
        <taxon>Bacteria</taxon>
        <taxon>Pseudomonadati</taxon>
        <taxon>Bacteroidota</taxon>
        <taxon>Cytophagia</taxon>
        <taxon>Cytophagales</taxon>
        <taxon>Hymenobacteraceae</taxon>
        <taxon>Hymenobacter</taxon>
    </lineage>
</organism>
<evidence type="ECO:0000256" key="1">
    <source>
        <dbReference type="ARBA" id="ARBA00022741"/>
    </source>
</evidence>
<evidence type="ECO:0000313" key="3">
    <source>
        <dbReference type="EMBL" id="MBD2724032.1"/>
    </source>
</evidence>
<name>A0ABR8JXG9_9BACT</name>
<dbReference type="RefSeq" id="WP_190927368.1">
    <property type="nucleotide sequence ID" value="NZ_JACXAC010000006.1"/>
</dbReference>
<dbReference type="Proteomes" id="UP000606003">
    <property type="component" value="Unassembled WGS sequence"/>
</dbReference>
<gene>
    <name evidence="3" type="ORF">IC234_18030</name>
</gene>
<dbReference type="EMBL" id="JACXAC010000006">
    <property type="protein sequence ID" value="MBD2724032.1"/>
    <property type="molecule type" value="Genomic_DNA"/>
</dbReference>
<sequence length="127" mass="14440">MASSSEHQPPDFRVSYRIYSAEEGGRKKPLFQGIRWDFAYEYEDISPPNQIVVIWPIFITPSGEMLPEGEPMPNSGLADMYILNSAFREFHSQHIKLGTRGYFREGGLNIGPCEVVEVLALHQNPKL</sequence>
<evidence type="ECO:0000256" key="2">
    <source>
        <dbReference type="ARBA" id="ARBA00023134"/>
    </source>
</evidence>
<dbReference type="InterPro" id="IPR009001">
    <property type="entry name" value="Transl_elong_EF1A/Init_IF2_C"/>
</dbReference>
<reference evidence="3 4" key="1">
    <citation type="submission" date="2020-09" db="EMBL/GenBank/DDBJ databases">
        <authorList>
            <person name="Kim M.K."/>
        </authorList>
    </citation>
    <scope>NUCLEOTIDE SEQUENCE [LARGE SCALE GENOMIC DNA]</scope>
    <source>
        <strain evidence="3 4">BT189</strain>
    </source>
</reference>
<evidence type="ECO:0000313" key="4">
    <source>
        <dbReference type="Proteomes" id="UP000606003"/>
    </source>
</evidence>
<keyword evidence="1" id="KW-0547">Nucleotide-binding</keyword>
<dbReference type="Gene3D" id="2.40.30.10">
    <property type="entry name" value="Translation factors"/>
    <property type="match status" value="1"/>
</dbReference>
<keyword evidence="2" id="KW-0342">GTP-binding</keyword>
<protein>
    <submittedName>
        <fullName evidence="3">Uncharacterized protein</fullName>
    </submittedName>
</protein>
<proteinExistence type="predicted"/>
<keyword evidence="4" id="KW-1185">Reference proteome</keyword>
<accession>A0ABR8JXG9</accession>